<protein>
    <submittedName>
        <fullName evidence="3">Putative secreted peptide</fullName>
    </submittedName>
</protein>
<evidence type="ECO:0000256" key="2">
    <source>
        <dbReference type="SAM" id="SignalP"/>
    </source>
</evidence>
<evidence type="ECO:0000256" key="1">
    <source>
        <dbReference type="SAM" id="MobiDB-lite"/>
    </source>
</evidence>
<dbReference type="AlphaFoldDB" id="L7ML91"/>
<reference evidence="3" key="1">
    <citation type="submission" date="2012-11" db="EMBL/GenBank/DDBJ databases">
        <authorList>
            <person name="Lucero-Rivera Y.E."/>
            <person name="Tovar-Ramirez D."/>
        </authorList>
    </citation>
    <scope>NUCLEOTIDE SEQUENCE</scope>
    <source>
        <tissue evidence="3">Salivary gland</tissue>
    </source>
</reference>
<dbReference type="EMBL" id="GACK01000043">
    <property type="protein sequence ID" value="JAA64991.1"/>
    <property type="molecule type" value="mRNA"/>
</dbReference>
<feature type="non-terminal residue" evidence="3">
    <location>
        <position position="175"/>
    </location>
</feature>
<accession>L7ML91</accession>
<feature type="signal peptide" evidence="2">
    <location>
        <begin position="1"/>
        <end position="20"/>
    </location>
</feature>
<evidence type="ECO:0000313" key="3">
    <source>
        <dbReference type="EMBL" id="JAA64991.1"/>
    </source>
</evidence>
<organism evidence="3">
    <name type="scientific">Rhipicephalus pulchellus</name>
    <name type="common">Yellow backed tick</name>
    <name type="synonym">Dermacentor pulchellus</name>
    <dbReference type="NCBI Taxonomy" id="72859"/>
    <lineage>
        <taxon>Eukaryota</taxon>
        <taxon>Metazoa</taxon>
        <taxon>Ecdysozoa</taxon>
        <taxon>Arthropoda</taxon>
        <taxon>Chelicerata</taxon>
        <taxon>Arachnida</taxon>
        <taxon>Acari</taxon>
        <taxon>Parasitiformes</taxon>
        <taxon>Ixodida</taxon>
        <taxon>Ixodoidea</taxon>
        <taxon>Ixodidae</taxon>
        <taxon>Rhipicephalinae</taxon>
        <taxon>Rhipicephalus</taxon>
        <taxon>Rhipicephalus</taxon>
    </lineage>
</organism>
<keyword evidence="2" id="KW-0732">Signal</keyword>
<reference evidence="3" key="2">
    <citation type="journal article" date="2015" name="J. Proteomics">
        <title>Sexual differences in the sialomes of the zebra tick, Rhipicephalus pulchellus.</title>
        <authorList>
            <person name="Tan A.W."/>
            <person name="Francischetti I.M."/>
            <person name="Slovak M."/>
            <person name="Kini R.M."/>
            <person name="Ribeiro J.M."/>
        </authorList>
    </citation>
    <scope>NUCLEOTIDE SEQUENCE</scope>
    <source>
        <tissue evidence="3">Salivary gland</tissue>
    </source>
</reference>
<proteinExistence type="evidence at transcript level"/>
<feature type="region of interest" description="Disordered" evidence="1">
    <location>
        <begin position="80"/>
        <end position="117"/>
    </location>
</feature>
<feature type="compositionally biased region" description="Polar residues" evidence="1">
    <location>
        <begin position="96"/>
        <end position="117"/>
    </location>
</feature>
<feature type="chain" id="PRO_5003981946" evidence="2">
    <location>
        <begin position="21"/>
        <end position="175"/>
    </location>
</feature>
<sequence length="175" mass="19574">MNQIWDLVILTSIIIVHAHALDCKSGCMFQWCPQISNPSQNRYINTNAEDPDEPKSCAKKWCGAVQYPCYNQWLCGAPPDPELSKEAEPEEEGQTNEDAQQATSESPKPIATTTKKSTPWESYIHPDCQYPDGAVKPNYVGCYPLPPWFPREPTCYIGVCVDGKCMHPQYSVCAA</sequence>
<name>L7ML91_RHIPC</name>